<protein>
    <submittedName>
        <fullName evidence="8">Starch-binding associating with outer membrane</fullName>
    </submittedName>
</protein>
<evidence type="ECO:0000256" key="2">
    <source>
        <dbReference type="ARBA" id="ARBA00006275"/>
    </source>
</evidence>
<dbReference type="InterPro" id="IPR011990">
    <property type="entry name" value="TPR-like_helical_dom_sf"/>
</dbReference>
<comment type="similarity">
    <text evidence="2">Belongs to the SusD family.</text>
</comment>
<feature type="domain" description="RagB/SusD" evidence="6">
    <location>
        <begin position="323"/>
        <end position="596"/>
    </location>
</feature>
<dbReference type="AlphaFoldDB" id="A0A1I1L7T6"/>
<evidence type="ECO:0000256" key="5">
    <source>
        <dbReference type="ARBA" id="ARBA00023237"/>
    </source>
</evidence>
<evidence type="ECO:0000256" key="1">
    <source>
        <dbReference type="ARBA" id="ARBA00004442"/>
    </source>
</evidence>
<dbReference type="RefSeq" id="WP_211657636.1">
    <property type="nucleotide sequence ID" value="NZ_FOLL01000018.1"/>
</dbReference>
<accession>A0A1I1L7T6</accession>
<keyword evidence="5" id="KW-0998">Cell outer membrane</keyword>
<evidence type="ECO:0000259" key="6">
    <source>
        <dbReference type="Pfam" id="PF07980"/>
    </source>
</evidence>
<evidence type="ECO:0000259" key="7">
    <source>
        <dbReference type="Pfam" id="PF14322"/>
    </source>
</evidence>
<dbReference type="InterPro" id="IPR033985">
    <property type="entry name" value="SusD-like_N"/>
</dbReference>
<dbReference type="STRING" id="623281.SAMN05421747_1189"/>
<dbReference type="Pfam" id="PF07980">
    <property type="entry name" value="SusD_RagB"/>
    <property type="match status" value="1"/>
</dbReference>
<evidence type="ECO:0000256" key="3">
    <source>
        <dbReference type="ARBA" id="ARBA00022729"/>
    </source>
</evidence>
<dbReference type="SUPFAM" id="SSF48452">
    <property type="entry name" value="TPR-like"/>
    <property type="match status" value="1"/>
</dbReference>
<dbReference type="PROSITE" id="PS51257">
    <property type="entry name" value="PROKAR_LIPOPROTEIN"/>
    <property type="match status" value="1"/>
</dbReference>
<dbReference type="GO" id="GO:0009279">
    <property type="term" value="C:cell outer membrane"/>
    <property type="evidence" value="ECO:0007669"/>
    <property type="project" value="UniProtKB-SubCell"/>
</dbReference>
<comment type="subcellular location">
    <subcellularLocation>
        <location evidence="1">Cell outer membrane</location>
    </subcellularLocation>
</comment>
<evidence type="ECO:0000313" key="8">
    <source>
        <dbReference type="EMBL" id="SFC66453.1"/>
    </source>
</evidence>
<sequence length="596" mass="67574">MMRTRTVNTAISAMIFFAGMLSCTKIPEYSDGRVSLDEVFSSYRKTAGYLNLCYTKIQPQGGFYAGNSFLASFSDEAAHVSEINNSVHRQWWQGLLTPFYNPVETNTSSNTNWWAGHFEGIRYCNVFLANIDTAMVAGESIRQGYKAQARLLRAFYYLQLIKRYGGVPVYTAPLPVDYDYSSEQRPPFSAVAQFIIDECNDVLENVPNEAMGWIQGDTDFQRGMFYKAVAAAMKSQAALFAASPLWNDGTITWQDAARYTKEALDRCLENGFKLYDAAPGTTDGYDAFDIYFRTRADVNRVRDRETIYEVNRQLNIYSYNGLPFTDGIVSSGDNPVQELIDAFETIDGKPILDLTRPYLDANHLQPNYNSENTLYNPAAPFENRDPRLRASFYHHGARFDLRNASSFVWMHAGGNAAISENDLRHTRTGYYLRKFGNFTSSRTGNNDGYFKLYRLAELYLNFAEAANEAAAGGLAPGDAVDALNIVRARAGMPAIEAGIDKETFRLRIRNERRVELAYEEHRFFDVRRWKILDETDRVVTGMRPIAEPDGTFTYERFVIDHSRAAVTDKYLIFPLPGNEVAKLQELTGSNWQNPGW</sequence>
<dbReference type="Gene3D" id="1.25.40.390">
    <property type="match status" value="1"/>
</dbReference>
<dbReference type="EMBL" id="FOLL01000018">
    <property type="protein sequence ID" value="SFC66453.1"/>
    <property type="molecule type" value="Genomic_DNA"/>
</dbReference>
<keyword evidence="9" id="KW-1185">Reference proteome</keyword>
<keyword evidence="4" id="KW-0472">Membrane</keyword>
<keyword evidence="3" id="KW-0732">Signal</keyword>
<evidence type="ECO:0000313" key="9">
    <source>
        <dbReference type="Proteomes" id="UP000199577"/>
    </source>
</evidence>
<dbReference type="Pfam" id="PF14322">
    <property type="entry name" value="SusD-like_3"/>
    <property type="match status" value="1"/>
</dbReference>
<organism evidence="8 9">
    <name type="scientific">Parapedobacter composti</name>
    <dbReference type="NCBI Taxonomy" id="623281"/>
    <lineage>
        <taxon>Bacteria</taxon>
        <taxon>Pseudomonadati</taxon>
        <taxon>Bacteroidota</taxon>
        <taxon>Sphingobacteriia</taxon>
        <taxon>Sphingobacteriales</taxon>
        <taxon>Sphingobacteriaceae</taxon>
        <taxon>Parapedobacter</taxon>
    </lineage>
</organism>
<feature type="domain" description="SusD-like N-terminal" evidence="7">
    <location>
        <begin position="85"/>
        <end position="207"/>
    </location>
</feature>
<dbReference type="InterPro" id="IPR012944">
    <property type="entry name" value="SusD_RagB_dom"/>
</dbReference>
<name>A0A1I1L7T6_9SPHI</name>
<reference evidence="8 9" key="1">
    <citation type="submission" date="2016-10" db="EMBL/GenBank/DDBJ databases">
        <authorList>
            <person name="de Groot N.N."/>
        </authorList>
    </citation>
    <scope>NUCLEOTIDE SEQUENCE [LARGE SCALE GENOMIC DNA]</scope>
    <source>
        <strain evidence="8 9">DSM 22900</strain>
    </source>
</reference>
<proteinExistence type="inferred from homology"/>
<evidence type="ECO:0000256" key="4">
    <source>
        <dbReference type="ARBA" id="ARBA00023136"/>
    </source>
</evidence>
<gene>
    <name evidence="8" type="ORF">SAMN05421747_1189</name>
</gene>
<dbReference type="Proteomes" id="UP000199577">
    <property type="component" value="Unassembled WGS sequence"/>
</dbReference>